<dbReference type="OrthoDB" id="2821454at2"/>
<comment type="caution">
    <text evidence="2">The sequence shown here is derived from an EMBL/GenBank/DDBJ whole genome shotgun (WGS) entry which is preliminary data.</text>
</comment>
<organism evidence="2 3">
    <name type="scientific">Paenibacillus crassostreae</name>
    <dbReference type="NCBI Taxonomy" id="1763538"/>
    <lineage>
        <taxon>Bacteria</taxon>
        <taxon>Bacillati</taxon>
        <taxon>Bacillota</taxon>
        <taxon>Bacilli</taxon>
        <taxon>Bacillales</taxon>
        <taxon>Paenibacillaceae</taxon>
        <taxon>Paenibacillus</taxon>
    </lineage>
</organism>
<dbReference type="KEGG" id="pcx:LPB68_19355"/>
<reference evidence="2 3" key="1">
    <citation type="submission" date="2016-02" db="EMBL/GenBank/DDBJ databases">
        <title>Paenibacillus sp. LPB0068, isolated from Crassostrea gigas.</title>
        <authorList>
            <person name="Shin S.-K."/>
            <person name="Yi H."/>
        </authorList>
    </citation>
    <scope>NUCLEOTIDE SEQUENCE [LARGE SCALE GENOMIC DNA]</scope>
    <source>
        <strain evidence="2 3">LPB0068</strain>
    </source>
</reference>
<dbReference type="RefSeq" id="WP_068655929.1">
    <property type="nucleotide sequence ID" value="NZ_CP017770.1"/>
</dbReference>
<accession>A0A167FRL7</accession>
<dbReference type="EMBL" id="LSFN01000005">
    <property type="protein sequence ID" value="OAB76832.1"/>
    <property type="molecule type" value="Genomic_DNA"/>
</dbReference>
<evidence type="ECO:0000313" key="3">
    <source>
        <dbReference type="Proteomes" id="UP000077134"/>
    </source>
</evidence>
<evidence type="ECO:0000259" key="1">
    <source>
        <dbReference type="Pfam" id="PF16244"/>
    </source>
</evidence>
<dbReference type="AlphaFoldDB" id="A0A167FRL7"/>
<feature type="domain" description="YcdB/YcdC repeated" evidence="1">
    <location>
        <begin position="7"/>
        <end position="154"/>
    </location>
</feature>
<protein>
    <recommendedName>
        <fullName evidence="1">YcdB/YcdC repeated domain-containing protein</fullName>
    </recommendedName>
</protein>
<proteinExistence type="predicted"/>
<dbReference type="STRING" id="1763538.LPB68_19355"/>
<dbReference type="Pfam" id="PF16244">
    <property type="entry name" value="DUF4901"/>
    <property type="match status" value="2"/>
</dbReference>
<dbReference type="InterPro" id="IPR032599">
    <property type="entry name" value="YcdB/YcdC_rep_domain"/>
</dbReference>
<sequence length="518" mass="60699">MDIIDHEYLRKTAESIVDIPNHYQMMVEDNTPKGIEKERSFIWEDPEDDDNSIEISLDLETAQLIRLRIEKSTKLDSVMENGYAYTLEEAKEKADGFLNQYAPDHASYTWVHFGKRGDDRVITYREEVGRLPLPNTGGTLWLDSYCNVIYYRLEESSCNIAEKPEWSLSIVSAESVKKRILDDLHMQLVFVLIYPSIYEVEFSEPEYRLVYEPILGHRFIDAISGEDLYGEEHYVMPSSHPIFPATHVNNDTVEGDMLDNVELERLFDIDTMVYTLKIQKDDGERIRFMYKLNSEDDKDLEKLDRNDLSIDSYIQHKWGDKHWIFSKSFLIDVEKSTNRLSGYHRTDKNEHSYPLLSRAQCWERAKRFLMKFFPDYHSYLQLEVDQIDLEEEPRLREFFYLPLYIKGIAVHLERVTISISTYTGEIMTYKGISYEMIQDLSQFSLPGNIITPEEAFERYADHVSVILEWADDCEKDPAGYRLLYKSKSAKADVPDQSIGLRYIDAVNGQLIWDKIIGK</sequence>
<feature type="domain" description="YcdB/YcdC repeated" evidence="1">
    <location>
        <begin position="331"/>
        <end position="431"/>
    </location>
</feature>
<evidence type="ECO:0000313" key="2">
    <source>
        <dbReference type="EMBL" id="OAB76832.1"/>
    </source>
</evidence>
<keyword evidence="3" id="KW-1185">Reference proteome</keyword>
<name>A0A167FRL7_9BACL</name>
<dbReference type="Proteomes" id="UP000077134">
    <property type="component" value="Unassembled WGS sequence"/>
</dbReference>
<gene>
    <name evidence="2" type="ORF">PNBC_05385</name>
</gene>